<proteinExistence type="inferred from homology"/>
<dbReference type="EMBL" id="CP143811">
    <property type="protein sequence ID" value="WVO22666.1"/>
    <property type="molecule type" value="Genomic_DNA"/>
</dbReference>
<evidence type="ECO:0000256" key="2">
    <source>
        <dbReference type="ARBA" id="ARBA00022723"/>
    </source>
</evidence>
<comment type="similarity">
    <text evidence="1">Belongs to the UPF0587 family.</text>
</comment>
<evidence type="ECO:0000256" key="3">
    <source>
        <dbReference type="ARBA" id="ARBA00022833"/>
    </source>
</evidence>
<feature type="region of interest" description="Disordered" evidence="4">
    <location>
        <begin position="81"/>
        <end position="104"/>
    </location>
</feature>
<organism evidence="5 6">
    <name type="scientific">Cryptococcus decagattii</name>
    <dbReference type="NCBI Taxonomy" id="1859122"/>
    <lineage>
        <taxon>Eukaryota</taxon>
        <taxon>Fungi</taxon>
        <taxon>Dikarya</taxon>
        <taxon>Basidiomycota</taxon>
        <taxon>Agaricomycotina</taxon>
        <taxon>Tremellomycetes</taxon>
        <taxon>Tremellales</taxon>
        <taxon>Cryptococcaceae</taxon>
        <taxon>Cryptococcus</taxon>
        <taxon>Cryptococcus gattii species complex</taxon>
    </lineage>
</organism>
<dbReference type="PANTHER" id="PTHR12857">
    <property type="entry name" value="CXXC MOTIF CONTAINING ZINC BINDING PROTEIN"/>
    <property type="match status" value="1"/>
</dbReference>
<evidence type="ECO:0008006" key="7">
    <source>
        <dbReference type="Google" id="ProtNLM"/>
    </source>
</evidence>
<evidence type="ECO:0000313" key="6">
    <source>
        <dbReference type="Proteomes" id="UP001432216"/>
    </source>
</evidence>
<dbReference type="Pfam" id="PF05907">
    <property type="entry name" value="CXXC_Zn-b_euk"/>
    <property type="match status" value="1"/>
</dbReference>
<dbReference type="InterPro" id="IPR008584">
    <property type="entry name" value="CXXC_Zn-binding_euk"/>
</dbReference>
<dbReference type="PANTHER" id="PTHR12857:SF0">
    <property type="entry name" value="CXXC MOTIF CONTAINING ZINC BINDING PROTEIN"/>
    <property type="match status" value="1"/>
</dbReference>
<keyword evidence="3" id="KW-0862">Zinc</keyword>
<keyword evidence="2" id="KW-0479">Metal-binding</keyword>
<dbReference type="GeneID" id="89990769"/>
<protein>
    <recommendedName>
        <fullName evidence="7">DUF866-domain-containing protein</fullName>
    </recommendedName>
</protein>
<evidence type="ECO:0000256" key="1">
    <source>
        <dbReference type="ARBA" id="ARBA00007818"/>
    </source>
</evidence>
<dbReference type="Proteomes" id="UP001432216">
    <property type="component" value="Chromosome 6"/>
</dbReference>
<keyword evidence="6" id="KW-1185">Reference proteome</keyword>
<accession>A0ABZ2AZN0</accession>
<dbReference type="SUPFAM" id="SSF141678">
    <property type="entry name" value="MAL13P1.257-like"/>
    <property type="match status" value="1"/>
</dbReference>
<dbReference type="RefSeq" id="XP_064721905.1">
    <property type="nucleotide sequence ID" value="XM_064865833.1"/>
</dbReference>
<reference evidence="5 6" key="1">
    <citation type="submission" date="2024-01" db="EMBL/GenBank/DDBJ databases">
        <title>Comparative genomics of Cryptococcus and Kwoniella reveals pathogenesis evolution and contrasting modes of karyotype evolution via chromosome fusion or intercentromeric recombination.</title>
        <authorList>
            <person name="Coelho M.A."/>
            <person name="David-Palma M."/>
            <person name="Shea T."/>
            <person name="Bowers K."/>
            <person name="McGinley-Smith S."/>
            <person name="Mohammad A.W."/>
            <person name="Gnirke A."/>
            <person name="Yurkov A.M."/>
            <person name="Nowrousian M."/>
            <person name="Sun S."/>
            <person name="Cuomo C.A."/>
            <person name="Heitman J."/>
        </authorList>
    </citation>
    <scope>NUCLEOTIDE SEQUENCE [LARGE SCALE GENOMIC DNA]</scope>
    <source>
        <strain evidence="5 6">7685027</strain>
    </source>
</reference>
<sequence>MVKLRVLISMELEAVTNVQPADDQYEYFFTVMCSSCRQVHPKTVSMNQKDEYEISGSKGKASFVWRCGNCKKEHSANFLPSAAPSKSKSTSKSTAPIPYTSSSSGQFSPFITLDCRGLEFTEFHFAGKWKAEGEESGAQFEFNWDELRKEQGGEERWDDYDEDGGVAVAVSELNSKIQRA</sequence>
<gene>
    <name evidence="5" type="ORF">IAS62_003997</name>
</gene>
<evidence type="ECO:0000313" key="5">
    <source>
        <dbReference type="EMBL" id="WVO22666.1"/>
    </source>
</evidence>
<feature type="compositionally biased region" description="Low complexity" evidence="4">
    <location>
        <begin position="81"/>
        <end position="96"/>
    </location>
</feature>
<evidence type="ECO:0000256" key="4">
    <source>
        <dbReference type="SAM" id="MobiDB-lite"/>
    </source>
</evidence>
<name>A0ABZ2AZN0_9TREE</name>